<reference evidence="14" key="1">
    <citation type="journal article" date="2012" name="Proc. Natl. Acad. Sci. U.S.A.">
        <title>Antigenic diversity is generated by distinct evolutionary mechanisms in African trypanosome species.</title>
        <authorList>
            <person name="Jackson A.P."/>
            <person name="Berry A."/>
            <person name="Aslett M."/>
            <person name="Allison H.C."/>
            <person name="Burton P."/>
            <person name="Vavrova-Anderson J."/>
            <person name="Brown R."/>
            <person name="Browne H."/>
            <person name="Corton N."/>
            <person name="Hauser H."/>
            <person name="Gamble J."/>
            <person name="Gilderthorp R."/>
            <person name="Marcello L."/>
            <person name="McQuillan J."/>
            <person name="Otto T.D."/>
            <person name="Quail M.A."/>
            <person name="Sanders M.J."/>
            <person name="van Tonder A."/>
            <person name="Ginger M.L."/>
            <person name="Field M.C."/>
            <person name="Barry J.D."/>
            <person name="Hertz-Fowler C."/>
            <person name="Berriman M."/>
        </authorList>
    </citation>
    <scope>NUCLEOTIDE SEQUENCE</scope>
    <source>
        <strain evidence="14">IL3000</strain>
    </source>
</reference>
<feature type="region of interest" description="Disordered" evidence="11">
    <location>
        <begin position="446"/>
        <end position="465"/>
    </location>
</feature>
<keyword evidence="9 10" id="KW-0539">Nucleus</keyword>
<evidence type="ECO:0000256" key="8">
    <source>
        <dbReference type="ARBA" id="ARBA00023163"/>
    </source>
</evidence>
<dbReference type="InterPro" id="IPR040168">
    <property type="entry name" value="Not2/3/5"/>
</dbReference>
<evidence type="ECO:0000256" key="7">
    <source>
        <dbReference type="ARBA" id="ARBA00023015"/>
    </source>
</evidence>
<gene>
    <name evidence="14" type="ORF">TCIL3000_3_1020</name>
</gene>
<dbReference type="InterPro" id="IPR007282">
    <property type="entry name" value="NOT2/3/5_C"/>
</dbReference>
<evidence type="ECO:0008006" key="15">
    <source>
        <dbReference type="Google" id="ProtNLM"/>
    </source>
</evidence>
<dbReference type="GO" id="GO:0005634">
    <property type="term" value="C:nucleus"/>
    <property type="evidence" value="ECO:0007669"/>
    <property type="project" value="UniProtKB-SubCell"/>
</dbReference>
<evidence type="ECO:0000313" key="14">
    <source>
        <dbReference type="EMBL" id="CCC89677.1"/>
    </source>
</evidence>
<keyword evidence="5 10" id="KW-0678">Repressor</keyword>
<dbReference type="Pfam" id="PF04065">
    <property type="entry name" value="Not3"/>
    <property type="match status" value="1"/>
</dbReference>
<feature type="compositionally biased region" description="Low complexity" evidence="11">
    <location>
        <begin position="268"/>
        <end position="283"/>
    </location>
</feature>
<feature type="domain" description="CCR4-Not complex component Not N-terminal" evidence="12">
    <location>
        <begin position="5"/>
        <end position="226"/>
    </location>
</feature>
<feature type="compositionally biased region" description="Polar residues" evidence="11">
    <location>
        <begin position="450"/>
        <end position="460"/>
    </location>
</feature>
<organism evidence="14">
    <name type="scientific">Trypanosoma congolense (strain IL3000)</name>
    <dbReference type="NCBI Taxonomy" id="1068625"/>
    <lineage>
        <taxon>Eukaryota</taxon>
        <taxon>Discoba</taxon>
        <taxon>Euglenozoa</taxon>
        <taxon>Kinetoplastea</taxon>
        <taxon>Metakinetoplastina</taxon>
        <taxon>Trypanosomatida</taxon>
        <taxon>Trypanosomatidae</taxon>
        <taxon>Trypanosoma</taxon>
        <taxon>Nannomonas</taxon>
    </lineage>
</organism>
<evidence type="ECO:0000256" key="9">
    <source>
        <dbReference type="ARBA" id="ARBA00023242"/>
    </source>
</evidence>
<feature type="region of interest" description="Disordered" evidence="11">
    <location>
        <begin position="135"/>
        <end position="163"/>
    </location>
</feature>
<comment type="similarity">
    <text evidence="3 10">Belongs to the CNOT2/3/5 family.</text>
</comment>
<feature type="compositionally biased region" description="Basic and acidic residues" evidence="11">
    <location>
        <begin position="135"/>
        <end position="146"/>
    </location>
</feature>
<keyword evidence="7 10" id="KW-0805">Transcription regulation</keyword>
<evidence type="ECO:0000256" key="11">
    <source>
        <dbReference type="SAM" id="MobiDB-lite"/>
    </source>
</evidence>
<dbReference type="EMBL" id="HE575316">
    <property type="protein sequence ID" value="CCC89677.1"/>
    <property type="molecule type" value="Genomic_DNA"/>
</dbReference>
<sequence>MASGKKGHQDVDRLLKRLEEDISSYDSAYNKYLKGGSQAQKDRLESELRKEFKKLCRCRDSIKSLSATPEGKDPKVLDLFQRSLEKIDSFKACELEMRAKGPAKDGLSTSALSEPQQAQVEMWLRSAVETLRKQVESNEYDTEKNGRSNHGRNRNQTAAAAASRLQKRRFHLANLELLLKSMSSGDVDPEGIRDIRDRVEAVMRNDYSGEEEDNGDDENIYAVFGLDEQLSFERRRGVAASGDDDDVVTSHHHDPHNRMSPTNLSWAKSNTPASNSKTNASAAADDKRAAGVTSSNRADASKKIGFGSSSPVRGNPPLSSMQAGNPGGRDTLHEDWEENAVLEDDDMDRMNDDTFGDDAMTIVGPGSLADMAKATSGVSRLGDWEKGRPASLVSPPSTAVKKVGSEQQASTAGSSPAAQRNKSPSRVSSPSATGAAGSAAVTAAAAAAPQKSSEQRQTSGGAAVQGLSLHPPAAAAPVMDRNTMLQLVDMSLANLPHTQDVDRQRPFEPSNPTKCPPYYPQQVLPSLASPEIYRSFELETLFFIFYYHQNTYQQYCAAGQIKERSFRYHTQLNTWFKRNGQPKESLEGGERGSFQYFNYEETWRLEEKDDFTFDYKYLENELR</sequence>
<name>G0UJX2_TRYCI</name>
<dbReference type="InterPro" id="IPR012270">
    <property type="entry name" value="CCR4-NOT_su3/5"/>
</dbReference>
<evidence type="ECO:0000256" key="2">
    <source>
        <dbReference type="ARBA" id="ARBA00004496"/>
    </source>
</evidence>
<feature type="compositionally biased region" description="Polar residues" evidence="11">
    <location>
        <begin position="307"/>
        <end position="323"/>
    </location>
</feature>
<dbReference type="GO" id="GO:0030015">
    <property type="term" value="C:CCR4-NOT core complex"/>
    <property type="evidence" value="ECO:0007669"/>
    <property type="project" value="UniProtKB-UniRule"/>
</dbReference>
<protein>
    <recommendedName>
        <fullName evidence="15">NOT5 protein (NOT5)</fullName>
    </recommendedName>
</protein>
<comment type="subcellular location">
    <subcellularLocation>
        <location evidence="2 10">Cytoplasm</location>
    </subcellularLocation>
    <subcellularLocation>
        <location evidence="1 10">Nucleus</location>
    </subcellularLocation>
</comment>
<accession>G0UJX2</accession>
<dbReference type="Gene3D" id="2.30.30.1020">
    <property type="entry name" value="CCR4-NOT complex subunit 2/3/5, C-terminal domain"/>
    <property type="match status" value="1"/>
</dbReference>
<proteinExistence type="inferred from homology"/>
<evidence type="ECO:0000259" key="12">
    <source>
        <dbReference type="Pfam" id="PF04065"/>
    </source>
</evidence>
<feature type="region of interest" description="Disordered" evidence="11">
    <location>
        <begin position="380"/>
        <end position="434"/>
    </location>
</feature>
<feature type="region of interest" description="Disordered" evidence="11">
    <location>
        <begin position="497"/>
        <end position="518"/>
    </location>
</feature>
<dbReference type="Pfam" id="PF04153">
    <property type="entry name" value="NOT2_3_5_C"/>
    <property type="match status" value="1"/>
</dbReference>
<keyword evidence="6" id="KW-0597">Phosphoprotein</keyword>
<evidence type="ECO:0000256" key="4">
    <source>
        <dbReference type="ARBA" id="ARBA00022490"/>
    </source>
</evidence>
<keyword evidence="8 10" id="KW-0804">Transcription</keyword>
<evidence type="ECO:0000256" key="10">
    <source>
        <dbReference type="PIRNR" id="PIRNR005290"/>
    </source>
</evidence>
<feature type="region of interest" description="Disordered" evidence="11">
    <location>
        <begin position="235"/>
        <end position="332"/>
    </location>
</feature>
<evidence type="ECO:0000256" key="5">
    <source>
        <dbReference type="ARBA" id="ARBA00022491"/>
    </source>
</evidence>
<dbReference type="InterPro" id="IPR007207">
    <property type="entry name" value="Not_N"/>
</dbReference>
<dbReference type="InterPro" id="IPR038635">
    <property type="entry name" value="CCR4-NOT_su2/3/5_C_sf"/>
</dbReference>
<dbReference type="GO" id="GO:0000932">
    <property type="term" value="C:P-body"/>
    <property type="evidence" value="ECO:0007669"/>
    <property type="project" value="UniProtKB-UniRule"/>
</dbReference>
<dbReference type="VEuPathDB" id="TriTrypDB:TcIL3000_3_1020"/>
<dbReference type="PANTHER" id="PTHR23326">
    <property type="entry name" value="CCR4 NOT-RELATED"/>
    <property type="match status" value="1"/>
</dbReference>
<evidence type="ECO:0000256" key="1">
    <source>
        <dbReference type="ARBA" id="ARBA00004123"/>
    </source>
</evidence>
<keyword evidence="4 10" id="KW-0963">Cytoplasm</keyword>
<evidence type="ECO:0000256" key="3">
    <source>
        <dbReference type="ARBA" id="ARBA00007682"/>
    </source>
</evidence>
<evidence type="ECO:0000256" key="6">
    <source>
        <dbReference type="ARBA" id="ARBA00022553"/>
    </source>
</evidence>
<evidence type="ECO:0000259" key="13">
    <source>
        <dbReference type="Pfam" id="PF04153"/>
    </source>
</evidence>
<dbReference type="PIRSF" id="PIRSF005290">
    <property type="entry name" value="NOT_su_3_5"/>
    <property type="match status" value="1"/>
</dbReference>
<feature type="compositionally biased region" description="Polar residues" evidence="11">
    <location>
        <begin position="405"/>
        <end position="426"/>
    </location>
</feature>
<dbReference type="GO" id="GO:0006355">
    <property type="term" value="P:regulation of DNA-templated transcription"/>
    <property type="evidence" value="ECO:0007669"/>
    <property type="project" value="InterPro"/>
</dbReference>
<feature type="domain" description="NOT2/NOT3/NOT5 C-terminal" evidence="13">
    <location>
        <begin position="491"/>
        <end position="618"/>
    </location>
</feature>
<dbReference type="AlphaFoldDB" id="G0UJX2"/>